<sequence length="188" mass="19484">MTRFNVVAGSIALFALVGVNAGPCRPSATTSAISSLETAPTTTSLGLSATETVTASTGITELAITDTSTMTEIPTTTADATSLATTTSIGEQEPTDPCPLYPNPYSSNGVTFQIRCGASPNSFTTIGSISAVNNLLECMVKCSQESRCMGAIFDKTNKSCTMYTVLFGFGSLTSYDIAEVAAREQAPE</sequence>
<dbReference type="AlphaFoldDB" id="A0A8H5T6W5"/>
<dbReference type="OrthoDB" id="5105034at2759"/>
<feature type="domain" description="Apple" evidence="2">
    <location>
        <begin position="128"/>
        <end position="164"/>
    </location>
</feature>
<dbReference type="Proteomes" id="UP000567885">
    <property type="component" value="Unassembled WGS sequence"/>
</dbReference>
<protein>
    <recommendedName>
        <fullName evidence="2">Apple domain-containing protein</fullName>
    </recommendedName>
</protein>
<proteinExistence type="predicted"/>
<name>A0A8H5T6W5_FUSHE</name>
<comment type="caution">
    <text evidence="3">The sequence shown here is derived from an EMBL/GenBank/DDBJ whole genome shotgun (WGS) entry which is preliminary data.</text>
</comment>
<dbReference type="Pfam" id="PF00024">
    <property type="entry name" value="PAN_1"/>
    <property type="match status" value="1"/>
</dbReference>
<gene>
    <name evidence="3" type="ORF">FHETE_7124</name>
</gene>
<keyword evidence="4" id="KW-1185">Reference proteome</keyword>
<accession>A0A8H5T6W5</accession>
<dbReference type="EMBL" id="JAAGWQ010000135">
    <property type="protein sequence ID" value="KAF5664242.1"/>
    <property type="molecule type" value="Genomic_DNA"/>
</dbReference>
<evidence type="ECO:0000256" key="1">
    <source>
        <dbReference type="SAM" id="SignalP"/>
    </source>
</evidence>
<organism evidence="3 4">
    <name type="scientific">Fusarium heterosporum</name>
    <dbReference type="NCBI Taxonomy" id="42747"/>
    <lineage>
        <taxon>Eukaryota</taxon>
        <taxon>Fungi</taxon>
        <taxon>Dikarya</taxon>
        <taxon>Ascomycota</taxon>
        <taxon>Pezizomycotina</taxon>
        <taxon>Sordariomycetes</taxon>
        <taxon>Hypocreomycetidae</taxon>
        <taxon>Hypocreales</taxon>
        <taxon>Nectriaceae</taxon>
        <taxon>Fusarium</taxon>
        <taxon>Fusarium heterosporum species complex</taxon>
    </lineage>
</organism>
<dbReference type="InterPro" id="IPR003609">
    <property type="entry name" value="Pan_app"/>
</dbReference>
<evidence type="ECO:0000313" key="4">
    <source>
        <dbReference type="Proteomes" id="UP000567885"/>
    </source>
</evidence>
<feature type="signal peptide" evidence="1">
    <location>
        <begin position="1"/>
        <end position="21"/>
    </location>
</feature>
<keyword evidence="1" id="KW-0732">Signal</keyword>
<evidence type="ECO:0000313" key="3">
    <source>
        <dbReference type="EMBL" id="KAF5664242.1"/>
    </source>
</evidence>
<evidence type="ECO:0000259" key="2">
    <source>
        <dbReference type="Pfam" id="PF00024"/>
    </source>
</evidence>
<feature type="chain" id="PRO_5034730315" description="Apple domain-containing protein" evidence="1">
    <location>
        <begin position="22"/>
        <end position="188"/>
    </location>
</feature>
<reference evidence="3 4" key="1">
    <citation type="submission" date="2020-05" db="EMBL/GenBank/DDBJ databases">
        <title>Identification and distribution of gene clusters putatively required for synthesis of sphingolipid metabolism inhibitors in phylogenetically diverse species of the filamentous fungus Fusarium.</title>
        <authorList>
            <person name="Kim H.-S."/>
            <person name="Busman M."/>
            <person name="Brown D.W."/>
            <person name="Divon H."/>
            <person name="Uhlig S."/>
            <person name="Proctor R.H."/>
        </authorList>
    </citation>
    <scope>NUCLEOTIDE SEQUENCE [LARGE SCALE GENOMIC DNA]</scope>
    <source>
        <strain evidence="3 4">NRRL 20693</strain>
    </source>
</reference>